<dbReference type="InterPro" id="IPR012910">
    <property type="entry name" value="Plug_dom"/>
</dbReference>
<dbReference type="Gene3D" id="2.40.170.20">
    <property type="entry name" value="TonB-dependent receptor, beta-barrel domain"/>
    <property type="match status" value="1"/>
</dbReference>
<evidence type="ECO:0000259" key="16">
    <source>
        <dbReference type="Pfam" id="PF07715"/>
    </source>
</evidence>
<keyword evidence="4 11" id="KW-1134">Transmembrane beta strand</keyword>
<organism evidence="17 18">
    <name type="scientific">Leptothrix discophora</name>
    <dbReference type="NCBI Taxonomy" id="89"/>
    <lineage>
        <taxon>Bacteria</taxon>
        <taxon>Pseudomonadati</taxon>
        <taxon>Pseudomonadota</taxon>
        <taxon>Betaproteobacteria</taxon>
        <taxon>Burkholderiales</taxon>
        <taxon>Sphaerotilaceae</taxon>
        <taxon>Leptothrix</taxon>
    </lineage>
</organism>
<evidence type="ECO:0000259" key="15">
    <source>
        <dbReference type="Pfam" id="PF00593"/>
    </source>
</evidence>
<evidence type="ECO:0000256" key="13">
    <source>
        <dbReference type="SAM" id="MobiDB-lite"/>
    </source>
</evidence>
<dbReference type="CDD" id="cd01347">
    <property type="entry name" value="ligand_gated_channel"/>
    <property type="match status" value="1"/>
</dbReference>
<feature type="chain" id="PRO_5047493084" evidence="14">
    <location>
        <begin position="31"/>
        <end position="769"/>
    </location>
</feature>
<keyword evidence="5 11" id="KW-0812">Transmembrane</keyword>
<evidence type="ECO:0000256" key="1">
    <source>
        <dbReference type="ARBA" id="ARBA00004571"/>
    </source>
</evidence>
<accession>A0ABT9G263</accession>
<feature type="signal peptide" evidence="14">
    <location>
        <begin position="1"/>
        <end position="30"/>
    </location>
</feature>
<comment type="caution">
    <text evidence="17">The sequence shown here is derived from an EMBL/GenBank/DDBJ whole genome shotgun (WGS) entry which is preliminary data.</text>
</comment>
<feature type="region of interest" description="Disordered" evidence="13">
    <location>
        <begin position="521"/>
        <end position="547"/>
    </location>
</feature>
<feature type="compositionally biased region" description="Low complexity" evidence="13">
    <location>
        <begin position="305"/>
        <end position="314"/>
    </location>
</feature>
<dbReference type="SUPFAM" id="SSF56935">
    <property type="entry name" value="Porins"/>
    <property type="match status" value="1"/>
</dbReference>
<keyword evidence="6 14" id="KW-0732">Signal</keyword>
<comment type="subcellular location">
    <subcellularLocation>
        <location evidence="1 11">Cell outer membrane</location>
        <topology evidence="1 11">Multi-pass membrane protein</topology>
    </subcellularLocation>
</comment>
<dbReference type="Pfam" id="PF00593">
    <property type="entry name" value="TonB_dep_Rec_b-barrel"/>
    <property type="match status" value="1"/>
</dbReference>
<comment type="similarity">
    <text evidence="2 11 12">Belongs to the TonB-dependent receptor family.</text>
</comment>
<feature type="domain" description="TonB-dependent receptor plug" evidence="16">
    <location>
        <begin position="74"/>
        <end position="172"/>
    </location>
</feature>
<keyword evidence="18" id="KW-1185">Reference proteome</keyword>
<feature type="region of interest" description="Disordered" evidence="13">
    <location>
        <begin position="292"/>
        <end position="314"/>
    </location>
</feature>
<keyword evidence="7 12" id="KW-0798">TonB box</keyword>
<dbReference type="InterPro" id="IPR039426">
    <property type="entry name" value="TonB-dep_rcpt-like"/>
</dbReference>
<keyword evidence="10 11" id="KW-0998">Cell outer membrane</keyword>
<dbReference type="PANTHER" id="PTHR30069:SF29">
    <property type="entry name" value="HEMOGLOBIN AND HEMOGLOBIN-HAPTOGLOBIN-BINDING PROTEIN 1-RELATED"/>
    <property type="match status" value="1"/>
</dbReference>
<evidence type="ECO:0000256" key="8">
    <source>
        <dbReference type="ARBA" id="ARBA00023136"/>
    </source>
</evidence>
<feature type="compositionally biased region" description="Basic and acidic residues" evidence="13">
    <location>
        <begin position="226"/>
        <end position="235"/>
    </location>
</feature>
<evidence type="ECO:0000256" key="12">
    <source>
        <dbReference type="RuleBase" id="RU003357"/>
    </source>
</evidence>
<dbReference type="Gene3D" id="2.170.130.10">
    <property type="entry name" value="TonB-dependent receptor, plug domain"/>
    <property type="match status" value="1"/>
</dbReference>
<sequence>MTAPSQTIRPLKPMLAPVLATLLMPAAALAQTAPARPATVTPAPADAAQPGEDGAARLERVEITGAAVETAIRRESTAAKTIIGRDELDRYADQSVAEVLKRLPGVTLGGRPGRGGAVRMRGMGSGYTQILINGERMGAGLSLDDLTPEQLDRIEVLRAPTAETGAQAIAGTINIVLREDVRKRLNSVNLGITDEDDHLQPSANWSRADQLGDFSYNLNAHLMRSDRLTDSRSSTRETSTPLAGGAEAVTLDQTDTSESRDWRNAAHLGGRLQWKLGPADTLSLSPFAILSHGGGDSRASRRTDTGTADFDTATQQTERDFRLLRLNGQWTSRFEGGTRLEARGGYSRSNFDADTRRTESLGGIDNRSQHDITSLDEQWWSTGGKLTRSLGGDHQLATGWEFERGQRDDGRSSVQTLLPSGTTRSLLADFGDNLSARTLRSAFWAQDEWAVTGQWALQGGLRWESITTRSDLADGLVHNRSTVLSPLLHAIYRLEEGGRDQIRASLTRSYRAPTLQNIAARPSINSRFPANGANTASSPDRAGNPDIRPELATGLDLAFERYLDGGGVLSASVFHRRIHDLIRNQTALETVSWSSVPRFVSRPQNIGNATTEGVELEAKFRLDEAVANAWPVDLRTAGSVFRSRVDGIAGPDNRLDQQPGWTANVGADYKLRELPLTVGGNMALTPSYAVQQSTSQRSTTDARRVLDAYALWRFSPVAQLRLSASNLVPRDETSTTSVASADATNAIQSTTTAFEPSQTSWSIRLELKL</sequence>
<evidence type="ECO:0000256" key="10">
    <source>
        <dbReference type="ARBA" id="ARBA00023237"/>
    </source>
</evidence>
<evidence type="ECO:0000256" key="3">
    <source>
        <dbReference type="ARBA" id="ARBA00022448"/>
    </source>
</evidence>
<evidence type="ECO:0000256" key="9">
    <source>
        <dbReference type="ARBA" id="ARBA00023170"/>
    </source>
</evidence>
<protein>
    <submittedName>
        <fullName evidence="17">TonB-dependent receptor</fullName>
    </submittedName>
</protein>
<keyword evidence="8 11" id="KW-0472">Membrane</keyword>
<reference evidence="17 18" key="1">
    <citation type="submission" date="2023-08" db="EMBL/GenBank/DDBJ databases">
        <authorList>
            <person name="Roldan D.M."/>
            <person name="Menes R.J."/>
        </authorList>
    </citation>
    <scope>NUCLEOTIDE SEQUENCE [LARGE SCALE GENOMIC DNA]</scope>
    <source>
        <strain evidence="17 18">CCM 2812</strain>
    </source>
</reference>
<dbReference type="Proteomes" id="UP001235760">
    <property type="component" value="Unassembled WGS sequence"/>
</dbReference>
<evidence type="ECO:0000256" key="14">
    <source>
        <dbReference type="SAM" id="SignalP"/>
    </source>
</evidence>
<gene>
    <name evidence="17" type="ORF">Q8X39_08020</name>
</gene>
<evidence type="ECO:0000256" key="11">
    <source>
        <dbReference type="PROSITE-ProRule" id="PRU01360"/>
    </source>
</evidence>
<evidence type="ECO:0000256" key="5">
    <source>
        <dbReference type="ARBA" id="ARBA00022692"/>
    </source>
</evidence>
<feature type="compositionally biased region" description="Polar residues" evidence="13">
    <location>
        <begin position="523"/>
        <end position="538"/>
    </location>
</feature>
<dbReference type="PROSITE" id="PS52016">
    <property type="entry name" value="TONB_DEPENDENT_REC_3"/>
    <property type="match status" value="1"/>
</dbReference>
<dbReference type="EMBL" id="JAUZEE010000003">
    <property type="protein sequence ID" value="MDP4300579.1"/>
    <property type="molecule type" value="Genomic_DNA"/>
</dbReference>
<dbReference type="InterPro" id="IPR000531">
    <property type="entry name" value="Beta-barrel_TonB"/>
</dbReference>
<keyword evidence="3 11" id="KW-0813">Transport</keyword>
<keyword evidence="9 17" id="KW-0675">Receptor</keyword>
<evidence type="ECO:0000256" key="2">
    <source>
        <dbReference type="ARBA" id="ARBA00009810"/>
    </source>
</evidence>
<dbReference type="Pfam" id="PF07715">
    <property type="entry name" value="Plug"/>
    <property type="match status" value="1"/>
</dbReference>
<evidence type="ECO:0000313" key="17">
    <source>
        <dbReference type="EMBL" id="MDP4300579.1"/>
    </source>
</evidence>
<evidence type="ECO:0000313" key="18">
    <source>
        <dbReference type="Proteomes" id="UP001235760"/>
    </source>
</evidence>
<dbReference type="PANTHER" id="PTHR30069">
    <property type="entry name" value="TONB-DEPENDENT OUTER MEMBRANE RECEPTOR"/>
    <property type="match status" value="1"/>
</dbReference>
<evidence type="ECO:0000256" key="6">
    <source>
        <dbReference type="ARBA" id="ARBA00022729"/>
    </source>
</evidence>
<evidence type="ECO:0000256" key="4">
    <source>
        <dbReference type="ARBA" id="ARBA00022452"/>
    </source>
</evidence>
<dbReference type="InterPro" id="IPR037066">
    <property type="entry name" value="Plug_dom_sf"/>
</dbReference>
<dbReference type="InterPro" id="IPR036942">
    <property type="entry name" value="Beta-barrel_TonB_sf"/>
</dbReference>
<dbReference type="RefSeq" id="WP_305749126.1">
    <property type="nucleotide sequence ID" value="NZ_JAUZEE010000003.1"/>
</dbReference>
<feature type="domain" description="TonB-dependent receptor-like beta-barrel" evidence="15">
    <location>
        <begin position="287"/>
        <end position="727"/>
    </location>
</feature>
<evidence type="ECO:0000256" key="7">
    <source>
        <dbReference type="ARBA" id="ARBA00023077"/>
    </source>
</evidence>
<name>A0ABT9G263_LEPDI</name>
<feature type="region of interest" description="Disordered" evidence="13">
    <location>
        <begin position="226"/>
        <end position="258"/>
    </location>
</feature>
<proteinExistence type="inferred from homology"/>